<gene>
    <name evidence="1" type="ORF">BV22DRAFT_1199073</name>
</gene>
<dbReference type="EMBL" id="MU266597">
    <property type="protein sequence ID" value="KAH7920201.1"/>
    <property type="molecule type" value="Genomic_DNA"/>
</dbReference>
<evidence type="ECO:0000313" key="1">
    <source>
        <dbReference type="EMBL" id="KAH7920201.1"/>
    </source>
</evidence>
<evidence type="ECO:0000313" key="2">
    <source>
        <dbReference type="Proteomes" id="UP000790709"/>
    </source>
</evidence>
<reference evidence="1" key="1">
    <citation type="journal article" date="2021" name="New Phytol.">
        <title>Evolutionary innovations through gain and loss of genes in the ectomycorrhizal Boletales.</title>
        <authorList>
            <person name="Wu G."/>
            <person name="Miyauchi S."/>
            <person name="Morin E."/>
            <person name="Kuo A."/>
            <person name="Drula E."/>
            <person name="Varga T."/>
            <person name="Kohler A."/>
            <person name="Feng B."/>
            <person name="Cao Y."/>
            <person name="Lipzen A."/>
            <person name="Daum C."/>
            <person name="Hundley H."/>
            <person name="Pangilinan J."/>
            <person name="Johnson J."/>
            <person name="Barry K."/>
            <person name="LaButti K."/>
            <person name="Ng V."/>
            <person name="Ahrendt S."/>
            <person name="Min B."/>
            <person name="Choi I.G."/>
            <person name="Park H."/>
            <person name="Plett J.M."/>
            <person name="Magnuson J."/>
            <person name="Spatafora J.W."/>
            <person name="Nagy L.G."/>
            <person name="Henrissat B."/>
            <person name="Grigoriev I.V."/>
            <person name="Yang Z.L."/>
            <person name="Xu J."/>
            <person name="Martin F.M."/>
        </authorList>
    </citation>
    <scope>NUCLEOTIDE SEQUENCE</scope>
    <source>
        <strain evidence="1">KUC20120723A-06</strain>
    </source>
</reference>
<organism evidence="1 2">
    <name type="scientific">Leucogyrophana mollusca</name>
    <dbReference type="NCBI Taxonomy" id="85980"/>
    <lineage>
        <taxon>Eukaryota</taxon>
        <taxon>Fungi</taxon>
        <taxon>Dikarya</taxon>
        <taxon>Basidiomycota</taxon>
        <taxon>Agaricomycotina</taxon>
        <taxon>Agaricomycetes</taxon>
        <taxon>Agaricomycetidae</taxon>
        <taxon>Boletales</taxon>
        <taxon>Boletales incertae sedis</taxon>
        <taxon>Leucogyrophana</taxon>
    </lineage>
</organism>
<comment type="caution">
    <text evidence="1">The sequence shown here is derived from an EMBL/GenBank/DDBJ whole genome shotgun (WGS) entry which is preliminary data.</text>
</comment>
<dbReference type="Proteomes" id="UP000790709">
    <property type="component" value="Unassembled WGS sequence"/>
</dbReference>
<proteinExistence type="predicted"/>
<protein>
    <submittedName>
        <fullName evidence="1">Uncharacterized protein</fullName>
    </submittedName>
</protein>
<sequence length="1370" mass="152938">MTRVILTVLGATDLTTQIQHPHRAKFYALVEAENRRERTRTRAASSSEGKVHWNDRFTLTLRNTSDLCISIYTTFQNSPSANSAGAPMVIFGMDELVGKATIAVGDLLEYGKKGSEFTLPTRRPRGVSLRANLILRAQHLGGDRVLTSNHLHKDIKIDILEPNPSGGPHRGSVTLRPAMHLDRSVSLNTLANDCYASFHRSGDTRSLQLALQHYSAALDLCPLDHPERSTSLNNLAAAQLARFRHQGNTSDLELAFENARVSLESCPPHHPDHSACLNNFAIILHARFQQLGHISDLKQALEHNASALKYRPPGHPDRWMTLNSIGSVYLTYFQQRKVPRDLEMALRHYRAALDAVPSGMVALWILRSNLANALCARFQRQGEPGDLERAIVHYRAALHTRPFTDPGRSKSFNNLGAALYIRSEHFGNKTDLDMAIQNHRSALRLCPPGHPDRPISLYNLAGALSARFRRRGQTADLKMALKLHRAALWLRPAGHPHRSLSLKGFVHTLRLCFQQRDQLPDLKLIIAPDDITLQLEDTPAPASVKSTTTGLIVSYQKPDSPTDLELAHEYFRTAQNSRKPDDPDRFALLDGLANILRARSEHQASESKHQSIDEPRPTVPDNFDSLISSEVINDLVALYEKHDTITHIIQAIEHFRGPPLQLSDHHRSPSLLGNLANAFRIRFDHNRDARDLDTSIEYHRAALDLHPEGSTLRVESLNSLAIALMARYRLLRDPGDLRRAVNYHFDALELCLQGHRDYSITLLNLAIAIQKPFPARLSHGVELTDLRLEIEENLEAMTDGNAPGHPLLAGVHGHLATEYLERYDDSKQNMDLHEGFRHRELASTYVSGGPWQQFRASYRWIRDAEMFGHSSAMRAYRTSLSLLDRHITVAFSVVSGHRAVKQVPAALVADAASCAVRQKLVSAAVELLEQGRTVLWTQLARFRTPLEDLRNVPEVGRRLAHEFERLSEELLALQHSTGRPEAEARRYGQLSMEWDSLIAQIRKAEGFSHFLMPPSFSHLQEAARDGPVIVVNSSQYSCDAIIVLHIGPPIHVPLVQITLDDVAQLSSKFADILKCPAAPGEDKRRESQLIALLRELWDLVVRPIVEELSSIEQVPKGSRIWWCPTSKFTSLPLHAAGCYRKGEPNLSNVFVSSYTPTLSALIRSRRSRAAMPTRFAAIGQANPGGDLERELKSVDKEIRLVQMAVPEWVPFTCLSGRLATDIAALDALRAHSWVHLACHGRQDTVQPFASSFAMSNRPLSLLDIINADVGCPEFAFLSACHTAVGDYTIPDEVIHLAAGMQFAGFKSVIGTMWAVDDQVAHHMVTNFYDSLFSEGMDWTKAAGALNKAARNVDKKQVPLEQRIVFIHIGA</sequence>
<keyword evidence="2" id="KW-1185">Reference proteome</keyword>
<accession>A0ACB8B3D1</accession>
<name>A0ACB8B3D1_9AGAM</name>